<dbReference type="EMBL" id="MFJD01000009">
    <property type="protein sequence ID" value="OGG01802.1"/>
    <property type="molecule type" value="Genomic_DNA"/>
</dbReference>
<protein>
    <recommendedName>
        <fullName evidence="3">UDP-N-acetyl-alpha-D-muramoyl-L-alanyl-L-glutamate epimerase</fullName>
    </recommendedName>
</protein>
<sequence>MKTLRVSVQILPDGFSVILGNVSQKISYPVRTWRSVPLPYRQQLAETLAYAFTQHLATQRKTNIVYTFPVPLTQALVFYEYLYSIAAVKVEYPEAPFTTADVIRDTYNSDFRIRFTGSPRPHPPVKPSAYRKLPFIMPFSFGKDSLTTFALATRLLKLEPHIFYFNEPSSTGEVSMKRRLKSRFEAEFGTPLTEVVNRLGNFRQADGLMWGWDTLLTQYTALLLPYVFRISPGNFFWSDENSLNEQEINEEGFIINPTQEQSAPGILQLNNLYRMFSVNTVISSLIEPLYELAILFILHGQFGDIGKYQLSCDHSHGSKRWCGDCFECARVYLFFTALGLDPRRIELNDNMFTASKIRHFYLFTDKKANSLDLVFQSYPERLLAFYLAYKRRANGPAMKLFAGTLLPYVESRRTELYRKYLSVHDFRTVPDHLSVKLLPFYREQLKQLRAIVSAADRVPGGKS</sequence>
<dbReference type="AlphaFoldDB" id="A0A1F5YPI1"/>
<gene>
    <name evidence="1" type="ORF">A2Z33_00840</name>
</gene>
<reference evidence="1 2" key="1">
    <citation type="journal article" date="2016" name="Nat. Commun.">
        <title>Thousands of microbial genomes shed light on interconnected biogeochemical processes in an aquifer system.</title>
        <authorList>
            <person name="Anantharaman K."/>
            <person name="Brown C.T."/>
            <person name="Hug L.A."/>
            <person name="Sharon I."/>
            <person name="Castelle C.J."/>
            <person name="Probst A.J."/>
            <person name="Thomas B.C."/>
            <person name="Singh A."/>
            <person name="Wilkins M.J."/>
            <person name="Karaoz U."/>
            <person name="Brodie E.L."/>
            <person name="Williams K.H."/>
            <person name="Hubbard S.S."/>
            <person name="Banfield J.F."/>
        </authorList>
    </citation>
    <scope>NUCLEOTIDE SEQUENCE [LARGE SCALE GENOMIC DNA]</scope>
</reference>
<accession>A0A1F5YPI1</accession>
<organism evidence="1 2">
    <name type="scientific">Candidatus Gottesmanbacteria bacterium RBG_16_52_11</name>
    <dbReference type="NCBI Taxonomy" id="1798374"/>
    <lineage>
        <taxon>Bacteria</taxon>
        <taxon>Candidatus Gottesmaniibacteriota</taxon>
    </lineage>
</organism>
<name>A0A1F5YPI1_9BACT</name>
<evidence type="ECO:0000313" key="1">
    <source>
        <dbReference type="EMBL" id="OGG01802.1"/>
    </source>
</evidence>
<evidence type="ECO:0000313" key="2">
    <source>
        <dbReference type="Proteomes" id="UP000178448"/>
    </source>
</evidence>
<dbReference type="Proteomes" id="UP000178448">
    <property type="component" value="Unassembled WGS sequence"/>
</dbReference>
<comment type="caution">
    <text evidence="1">The sequence shown here is derived from an EMBL/GenBank/DDBJ whole genome shotgun (WGS) entry which is preliminary data.</text>
</comment>
<evidence type="ECO:0008006" key="3">
    <source>
        <dbReference type="Google" id="ProtNLM"/>
    </source>
</evidence>
<proteinExistence type="predicted"/>